<evidence type="ECO:0000313" key="2">
    <source>
        <dbReference type="Proteomes" id="UP001168877"/>
    </source>
</evidence>
<dbReference type="Proteomes" id="UP001168877">
    <property type="component" value="Unassembled WGS sequence"/>
</dbReference>
<evidence type="ECO:0000313" key="1">
    <source>
        <dbReference type="EMBL" id="KAK0591982.1"/>
    </source>
</evidence>
<dbReference type="EMBL" id="JAUESC010000380">
    <property type="protein sequence ID" value="KAK0591982.1"/>
    <property type="molecule type" value="Genomic_DNA"/>
</dbReference>
<reference evidence="1" key="2">
    <citation type="submission" date="2023-06" db="EMBL/GenBank/DDBJ databases">
        <authorList>
            <person name="Swenson N.G."/>
            <person name="Wegrzyn J.L."/>
            <person name="Mcevoy S.L."/>
        </authorList>
    </citation>
    <scope>NUCLEOTIDE SEQUENCE</scope>
    <source>
        <strain evidence="1">NS2018</strain>
        <tissue evidence="1">Leaf</tissue>
    </source>
</reference>
<reference evidence="1" key="1">
    <citation type="journal article" date="2022" name="Plant J.">
        <title>Strategies of tolerance reflected in two North American maple genomes.</title>
        <authorList>
            <person name="McEvoy S.L."/>
            <person name="Sezen U.U."/>
            <person name="Trouern-Trend A."/>
            <person name="McMahon S.M."/>
            <person name="Schaberg P.G."/>
            <person name="Yang J."/>
            <person name="Wegrzyn J.L."/>
            <person name="Swenson N.G."/>
        </authorList>
    </citation>
    <scope>NUCLEOTIDE SEQUENCE</scope>
    <source>
        <strain evidence="1">NS2018</strain>
    </source>
</reference>
<name>A0AA39SCY3_ACESA</name>
<protein>
    <submittedName>
        <fullName evidence="1">Uncharacterized protein</fullName>
    </submittedName>
</protein>
<sequence length="146" mass="15417">MTNRQMESDSVDSTVHLTQEAAIHPTHEATTHHAPEVLSSVSSSSMDLTSIAKALNFQKVQGLLCLWAGTMHGYYPVRVLPSKTAIAPVNPTFLPRILLKLKHNAPNHLKPAPAAPAPSKDAKTTDVAALSQAAVVATPTKVVAAA</sequence>
<keyword evidence="2" id="KW-1185">Reference proteome</keyword>
<organism evidence="1 2">
    <name type="scientific">Acer saccharum</name>
    <name type="common">Sugar maple</name>
    <dbReference type="NCBI Taxonomy" id="4024"/>
    <lineage>
        <taxon>Eukaryota</taxon>
        <taxon>Viridiplantae</taxon>
        <taxon>Streptophyta</taxon>
        <taxon>Embryophyta</taxon>
        <taxon>Tracheophyta</taxon>
        <taxon>Spermatophyta</taxon>
        <taxon>Magnoliopsida</taxon>
        <taxon>eudicotyledons</taxon>
        <taxon>Gunneridae</taxon>
        <taxon>Pentapetalae</taxon>
        <taxon>rosids</taxon>
        <taxon>malvids</taxon>
        <taxon>Sapindales</taxon>
        <taxon>Sapindaceae</taxon>
        <taxon>Hippocastanoideae</taxon>
        <taxon>Acereae</taxon>
        <taxon>Acer</taxon>
    </lineage>
</organism>
<accession>A0AA39SCY3</accession>
<dbReference type="AlphaFoldDB" id="A0AA39SCY3"/>
<gene>
    <name evidence="1" type="ORF">LWI29_011279</name>
</gene>
<proteinExistence type="predicted"/>
<comment type="caution">
    <text evidence="1">The sequence shown here is derived from an EMBL/GenBank/DDBJ whole genome shotgun (WGS) entry which is preliminary data.</text>
</comment>